<dbReference type="Proteomes" id="UP000199636">
    <property type="component" value="Unassembled WGS sequence"/>
</dbReference>
<sequence length="244" mass="24990">MAVKTQGSQLFALMPIITNPGTFQVLEIDCISNFNGGGNPADQIVVECLNKTTREYLKGMRTPGQATFTVDADPRVASHIRLQQAAESDDPMYDEIRWALGWADGMGIVPTVGAADGLASVSITAGGSGYTSPPTVAFTGGGGTGAAGTAIISAGKVVGVNITNPGSGYTSAPTVAFTGGTGTGAAATTSLGDPADFVLPPTRTWFVFDGYVADFPFDFQNNSTVKTSAAIQRSGPGAWVRKAV</sequence>
<dbReference type="OrthoDB" id="6039265at2"/>
<dbReference type="AlphaFoldDB" id="A0A1G8HKR7"/>
<dbReference type="Gene3D" id="4.10.410.40">
    <property type="match status" value="1"/>
</dbReference>
<evidence type="ECO:0000313" key="1">
    <source>
        <dbReference type="EMBL" id="SDI07172.1"/>
    </source>
</evidence>
<dbReference type="Pfam" id="PF16460">
    <property type="entry name" value="Phage_TTP_11"/>
    <property type="match status" value="1"/>
</dbReference>
<gene>
    <name evidence="1" type="ORF">SAMN05216272_105292</name>
</gene>
<dbReference type="EMBL" id="FNDS01000005">
    <property type="protein sequence ID" value="SDI07172.1"/>
    <property type="molecule type" value="Genomic_DNA"/>
</dbReference>
<dbReference type="STRING" id="428992.SAMN05216272_105292"/>
<accession>A0A1G8HKR7</accession>
<proteinExistence type="predicted"/>
<name>A0A1G8HKR7_9PSED</name>
<reference evidence="2" key="1">
    <citation type="submission" date="2016-10" db="EMBL/GenBank/DDBJ databases">
        <authorList>
            <person name="Varghese N."/>
            <person name="Submissions S."/>
        </authorList>
    </citation>
    <scope>NUCLEOTIDE SEQUENCE [LARGE SCALE GENOMIC DNA]</scope>
    <source>
        <strain evidence="2">CCM 7469</strain>
    </source>
</reference>
<dbReference type="InterPro" id="IPR032495">
    <property type="entry name" value="Phage_TTP_11"/>
</dbReference>
<organism evidence="1 2">
    <name type="scientific">Pseudomonas panipatensis</name>
    <dbReference type="NCBI Taxonomy" id="428992"/>
    <lineage>
        <taxon>Bacteria</taxon>
        <taxon>Pseudomonadati</taxon>
        <taxon>Pseudomonadota</taxon>
        <taxon>Gammaproteobacteria</taxon>
        <taxon>Pseudomonadales</taxon>
        <taxon>Pseudomonadaceae</taxon>
        <taxon>Pseudomonas</taxon>
    </lineage>
</organism>
<evidence type="ECO:0000313" key="2">
    <source>
        <dbReference type="Proteomes" id="UP000199636"/>
    </source>
</evidence>
<keyword evidence="2" id="KW-1185">Reference proteome</keyword>
<protein>
    <submittedName>
        <fullName evidence="1">Phage tail tube, TTP, lambda-like</fullName>
    </submittedName>
</protein>